<evidence type="ECO:0000256" key="2">
    <source>
        <dbReference type="ARBA" id="ARBA00023186"/>
    </source>
</evidence>
<dbReference type="eggNOG" id="ENOG50315SX">
    <property type="taxonomic scope" value="Bacteria"/>
</dbReference>
<dbReference type="AlphaFoldDB" id="U5DA05"/>
<dbReference type="InterPro" id="IPR003435">
    <property type="entry name" value="Chaperonin_RcbX"/>
</dbReference>
<dbReference type="OrthoDB" id="512484at2"/>
<dbReference type="GO" id="GO:0044183">
    <property type="term" value="F:protein folding chaperone"/>
    <property type="evidence" value="ECO:0007669"/>
    <property type="project" value="InterPro"/>
</dbReference>
<dbReference type="EMBL" id="ASSJ01000049">
    <property type="protein sequence ID" value="ERN41418.1"/>
    <property type="molecule type" value="Genomic_DNA"/>
</dbReference>
<dbReference type="Proteomes" id="UP000016960">
    <property type="component" value="Unassembled WGS sequence"/>
</dbReference>
<dbReference type="InParanoid" id="U5DA05"/>
<dbReference type="STRING" id="582515.KR51_00019870"/>
<dbReference type="PATRIC" id="fig|582515.4.peg.2236"/>
<organism evidence="5 6">
    <name type="scientific">Rubidibacter lacunae KORDI 51-2</name>
    <dbReference type="NCBI Taxonomy" id="582515"/>
    <lineage>
        <taxon>Bacteria</taxon>
        <taxon>Bacillati</taxon>
        <taxon>Cyanobacteriota</taxon>
        <taxon>Cyanophyceae</taxon>
        <taxon>Oscillatoriophycideae</taxon>
        <taxon>Chroococcales</taxon>
        <taxon>Aphanothecaceae</taxon>
        <taxon>Rubidibacter</taxon>
    </lineage>
</organism>
<keyword evidence="2" id="KW-0143">Chaperone</keyword>
<gene>
    <name evidence="5" type="ORF">KR51_00019870</name>
</gene>
<dbReference type="SUPFAM" id="SSF158615">
    <property type="entry name" value="RbcX-like"/>
    <property type="match status" value="1"/>
</dbReference>
<evidence type="ECO:0000313" key="5">
    <source>
        <dbReference type="EMBL" id="ERN41418.1"/>
    </source>
</evidence>
<dbReference type="GO" id="GO:0015979">
    <property type="term" value="P:photosynthesis"/>
    <property type="evidence" value="ECO:0007669"/>
    <property type="project" value="UniProtKB-KW"/>
</dbReference>
<dbReference type="PANTHER" id="PTHR33791">
    <property type="entry name" value="CHAPERONIN-LIKE RBCX PROTEIN 1, CHLOROPLASTIC"/>
    <property type="match status" value="1"/>
</dbReference>
<evidence type="ECO:0000256" key="3">
    <source>
        <dbReference type="ARBA" id="ARBA00023300"/>
    </source>
</evidence>
<protein>
    <submittedName>
        <fullName evidence="5">RbcX protein</fullName>
    </submittedName>
</protein>
<comment type="caution">
    <text evidence="5">The sequence shown here is derived from an EMBL/GenBank/DDBJ whole genome shotgun (WGS) entry which is preliminary data.</text>
</comment>
<keyword evidence="6" id="KW-1185">Reference proteome</keyword>
<dbReference type="RefSeq" id="WP_022606966.1">
    <property type="nucleotide sequence ID" value="NZ_ASSJ01000049.1"/>
</dbReference>
<dbReference type="PANTHER" id="PTHR33791:SF1">
    <property type="entry name" value="RUBISCO CHAPERONE RBCX"/>
    <property type="match status" value="1"/>
</dbReference>
<sequence length="159" mass="17780">MDLDRIVRETAKTLQDYLTYQAVRQIIAQLSETNPPQAIWLRQFSDGSGKFQDSEAYLQSLIVERKDLVLRILTVREHIAERLGDGLMDLVRTRLRESNRVTRCQLLERLTQVQSDSAEPLSEVPPPDAPSAEKPAPEPPTDAARSDDDPPASDGEAAT</sequence>
<dbReference type="GO" id="GO:0015977">
    <property type="term" value="P:carbon fixation"/>
    <property type="evidence" value="ECO:0007669"/>
    <property type="project" value="UniProtKB-KW"/>
</dbReference>
<accession>U5DA05</accession>
<dbReference type="Gene3D" id="1.10.1200.210">
    <property type="entry name" value="Chaperonin-like RbcX"/>
    <property type="match status" value="1"/>
</dbReference>
<dbReference type="GO" id="GO:0110102">
    <property type="term" value="P:ribulose bisphosphate carboxylase complex assembly"/>
    <property type="evidence" value="ECO:0007669"/>
    <property type="project" value="InterPro"/>
</dbReference>
<feature type="region of interest" description="Disordered" evidence="4">
    <location>
        <begin position="111"/>
        <end position="159"/>
    </location>
</feature>
<keyword evidence="3" id="KW-0120">Carbon dioxide fixation</keyword>
<evidence type="ECO:0000256" key="4">
    <source>
        <dbReference type="SAM" id="MobiDB-lite"/>
    </source>
</evidence>
<dbReference type="Pfam" id="PF02341">
    <property type="entry name" value="RbcX"/>
    <property type="match status" value="1"/>
</dbReference>
<keyword evidence="1" id="KW-0602">Photosynthesis</keyword>
<reference evidence="5 6" key="1">
    <citation type="submission" date="2013-05" db="EMBL/GenBank/DDBJ databases">
        <title>Draft genome sequence of Rubidibacter lacunae KORDI 51-2.</title>
        <authorList>
            <person name="Choi D.H."/>
            <person name="Noh J.H."/>
            <person name="Kwon K.-K."/>
            <person name="Lee J.-H."/>
            <person name="Ryu J.-Y."/>
        </authorList>
    </citation>
    <scope>NUCLEOTIDE SEQUENCE [LARGE SCALE GENOMIC DNA]</scope>
    <source>
        <strain evidence="5 6">KORDI 51-2</strain>
    </source>
</reference>
<evidence type="ECO:0000313" key="6">
    <source>
        <dbReference type="Proteomes" id="UP000016960"/>
    </source>
</evidence>
<dbReference type="InterPro" id="IPR038052">
    <property type="entry name" value="Chaperonin_RbcX_sf"/>
</dbReference>
<name>U5DA05_9CHRO</name>
<evidence type="ECO:0000256" key="1">
    <source>
        <dbReference type="ARBA" id="ARBA00022531"/>
    </source>
</evidence>
<proteinExistence type="predicted"/>